<reference evidence="5 6" key="1">
    <citation type="journal article" date="2014" name="Genome Biol. Evol.">
        <title>The genome of the myxosporean Thelohanellus kitauei shows adaptations to nutrient acquisition within its fish host.</title>
        <authorList>
            <person name="Yang Y."/>
            <person name="Xiong J."/>
            <person name="Zhou Z."/>
            <person name="Huo F."/>
            <person name="Miao W."/>
            <person name="Ran C."/>
            <person name="Liu Y."/>
            <person name="Zhang J."/>
            <person name="Feng J."/>
            <person name="Wang M."/>
            <person name="Wang M."/>
            <person name="Wang L."/>
            <person name="Yao B."/>
        </authorList>
    </citation>
    <scope>NUCLEOTIDE SEQUENCE [LARGE SCALE GENOMIC DNA]</scope>
    <source>
        <strain evidence="5">Wuqing</strain>
    </source>
</reference>
<dbReference type="EMBL" id="JWZT01004123">
    <property type="protein sequence ID" value="KII64712.1"/>
    <property type="molecule type" value="Genomic_DNA"/>
</dbReference>
<dbReference type="InterPro" id="IPR019148">
    <property type="entry name" value="Nuclear_protein_DGCR14_ESS-2"/>
</dbReference>
<evidence type="ECO:0000313" key="5">
    <source>
        <dbReference type="EMBL" id="KII64712.1"/>
    </source>
</evidence>
<protein>
    <submittedName>
        <fullName evidence="5">Protein DGCR14</fullName>
    </submittedName>
</protein>
<dbReference type="PANTHER" id="PTHR12940">
    <property type="entry name" value="ES-2 PROTEIN - RELATED"/>
    <property type="match status" value="1"/>
</dbReference>
<keyword evidence="3" id="KW-0539">Nucleus</keyword>
<name>A0A0C2MSP1_THEKT</name>
<evidence type="ECO:0000256" key="2">
    <source>
        <dbReference type="ARBA" id="ARBA00009072"/>
    </source>
</evidence>
<gene>
    <name evidence="5" type="ORF">RF11_05502</name>
</gene>
<dbReference type="PANTHER" id="PTHR12940:SF0">
    <property type="entry name" value="SPLICING FACTOR ESS-2 HOMOLOG"/>
    <property type="match status" value="1"/>
</dbReference>
<evidence type="ECO:0000256" key="1">
    <source>
        <dbReference type="ARBA" id="ARBA00004123"/>
    </source>
</evidence>
<sequence length="418" mass="46946">MSQPELPKLELIHIDESSSTCPIKPASKVVLKEEEYVSKIEEIVERDYFPDLERLRLRKEYQDAVDANDLNKIGEVQEKWGKAIEKEVSQQPFEQIDPSIKTLDQFLSRHISEDNLSFKTIVNESREEMKKKFWYLHGYEQEGLDKINQLMPQEQLMIGSGENQQKDSLLLMNLLKFQSRNALMFNPDHAEYLNEELSQMSQGKPVIVHKNTRISSDHAKGIELLSQAMKSANTKTKMSSGQVGVDGKVEESDERGAYSMVVTPSPAPGVGESPLMTWGEIGATPLRIDTPGPSFKMPETPAREELLFKLDSENIKKRKKLITETPEQIMKKKKGRKTPMTPSERLKYLSPAAKLLASRTGIATPTPLRSNLTPKLTPIATPGSSRVSLTPISKTPNSSNVKKPESSITDDLLKFSGP</sequence>
<comment type="subcellular location">
    <subcellularLocation>
        <location evidence="1">Nucleus</location>
    </subcellularLocation>
</comment>
<comment type="similarity">
    <text evidence="2">Belongs to the ESS2 family.</text>
</comment>
<keyword evidence="6" id="KW-1185">Reference proteome</keyword>
<evidence type="ECO:0000256" key="4">
    <source>
        <dbReference type="SAM" id="MobiDB-lite"/>
    </source>
</evidence>
<feature type="compositionally biased region" description="Polar residues" evidence="4">
    <location>
        <begin position="382"/>
        <end position="409"/>
    </location>
</feature>
<dbReference type="AlphaFoldDB" id="A0A0C2MSP1"/>
<dbReference type="GO" id="GO:0071013">
    <property type="term" value="C:catalytic step 2 spliceosome"/>
    <property type="evidence" value="ECO:0007669"/>
    <property type="project" value="TreeGrafter"/>
</dbReference>
<dbReference type="OMA" id="AQNDYLD"/>
<proteinExistence type="inferred from homology"/>
<evidence type="ECO:0000313" key="6">
    <source>
        <dbReference type="Proteomes" id="UP000031668"/>
    </source>
</evidence>
<dbReference type="Pfam" id="PF09751">
    <property type="entry name" value="Es2"/>
    <property type="match status" value="2"/>
</dbReference>
<organism evidence="5 6">
    <name type="scientific">Thelohanellus kitauei</name>
    <name type="common">Myxosporean</name>
    <dbReference type="NCBI Taxonomy" id="669202"/>
    <lineage>
        <taxon>Eukaryota</taxon>
        <taxon>Metazoa</taxon>
        <taxon>Cnidaria</taxon>
        <taxon>Myxozoa</taxon>
        <taxon>Myxosporea</taxon>
        <taxon>Bivalvulida</taxon>
        <taxon>Platysporina</taxon>
        <taxon>Myxobolidae</taxon>
        <taxon>Thelohanellus</taxon>
    </lineage>
</organism>
<evidence type="ECO:0000256" key="3">
    <source>
        <dbReference type="ARBA" id="ARBA00023242"/>
    </source>
</evidence>
<accession>A0A0C2MSP1</accession>
<comment type="caution">
    <text evidence="5">The sequence shown here is derived from an EMBL/GenBank/DDBJ whole genome shotgun (WGS) entry which is preliminary data.</text>
</comment>
<feature type="region of interest" description="Disordered" evidence="4">
    <location>
        <begin position="360"/>
        <end position="418"/>
    </location>
</feature>
<dbReference type="Proteomes" id="UP000031668">
    <property type="component" value="Unassembled WGS sequence"/>
</dbReference>
<dbReference type="OrthoDB" id="19679at2759"/>
<feature type="compositionally biased region" description="Polar residues" evidence="4">
    <location>
        <begin position="361"/>
        <end position="374"/>
    </location>
</feature>